<evidence type="ECO:0000313" key="1">
    <source>
        <dbReference type="EMBL" id="APM40385.1"/>
    </source>
</evidence>
<protein>
    <submittedName>
        <fullName evidence="1">Uncharacterized protein</fullName>
    </submittedName>
</protein>
<reference evidence="1 2" key="1">
    <citation type="submission" date="2016-12" db="EMBL/GenBank/DDBJ databases">
        <title>Complete genome sequence of Clostridium kluyveri JZZ isolated from the pit mud of a Chinese flavor liquor-making factory.</title>
        <authorList>
            <person name="Wang Y."/>
        </authorList>
    </citation>
    <scope>NUCLEOTIDE SEQUENCE [LARGE SCALE GENOMIC DNA]</scope>
    <source>
        <strain evidence="1 2">JZZ</strain>
    </source>
</reference>
<organism evidence="1 2">
    <name type="scientific">Clostridium kluyveri</name>
    <dbReference type="NCBI Taxonomy" id="1534"/>
    <lineage>
        <taxon>Bacteria</taxon>
        <taxon>Bacillati</taxon>
        <taxon>Bacillota</taxon>
        <taxon>Clostridia</taxon>
        <taxon>Eubacteriales</taxon>
        <taxon>Clostridiaceae</taxon>
        <taxon>Clostridium</taxon>
    </lineage>
</organism>
<gene>
    <name evidence="1" type="ORF">BS101_17410</name>
</gene>
<dbReference type="AlphaFoldDB" id="A0A1L5FBK2"/>
<proteinExistence type="predicted"/>
<evidence type="ECO:0000313" key="2">
    <source>
        <dbReference type="Proteomes" id="UP000184604"/>
    </source>
</evidence>
<name>A0A1L5FBK2_CLOKL</name>
<dbReference type="Proteomes" id="UP000184604">
    <property type="component" value="Chromosome"/>
</dbReference>
<accession>A0A1L5FBK2</accession>
<dbReference type="RefSeq" id="WP_073539981.1">
    <property type="nucleotide sequence ID" value="NZ_CP018335.1"/>
</dbReference>
<dbReference type="OrthoDB" id="1771562at2"/>
<sequence>MLDKHTNLSGDLAEKYPNGVKFTEEGVPDFKPYSTKTVTVDNLELMMMFKMYITMQIFLMSLKDKVHISTVKRTFL</sequence>
<dbReference type="EMBL" id="CP018335">
    <property type="protein sequence ID" value="APM40385.1"/>
    <property type="molecule type" value="Genomic_DNA"/>
</dbReference>